<sequence>MAATENLKLELISPSDFVSPEPINNAIKALDALGLDYVVEQGKSGEWWYRKWKSGRAECGINDKNFGRVDHKIQWGAMYGTDSQQSFGAYPFAFSEKPFTMISFNGDGGTPGSHQSYIAAAHSVSTTVAPSFRTIDPYSGTYSELHCGIYVVGTYK</sequence>
<evidence type="ECO:0000313" key="1">
    <source>
        <dbReference type="EMBL" id="DAD73820.1"/>
    </source>
</evidence>
<organism evidence="1">
    <name type="scientific">Siphoviridae sp. ctMsr1</name>
    <dbReference type="NCBI Taxonomy" id="2826264"/>
    <lineage>
        <taxon>Viruses</taxon>
        <taxon>Duplodnaviria</taxon>
        <taxon>Heunggongvirae</taxon>
        <taxon>Uroviricota</taxon>
        <taxon>Caudoviricetes</taxon>
    </lineage>
</organism>
<proteinExistence type="predicted"/>
<reference evidence="1" key="1">
    <citation type="journal article" date="2021" name="Proc. Natl. Acad. Sci. U.S.A.">
        <title>A Catalog of Tens of Thousands of Viruses from Human Metagenomes Reveals Hidden Associations with Chronic Diseases.</title>
        <authorList>
            <person name="Tisza M.J."/>
            <person name="Buck C.B."/>
        </authorList>
    </citation>
    <scope>NUCLEOTIDE SEQUENCE</scope>
    <source>
        <strain evidence="1">CtMsr1</strain>
    </source>
</reference>
<name>A0A8S5LV03_9CAUD</name>
<protein>
    <submittedName>
        <fullName evidence="1">LD-carboxypeptidase N-terminal domain</fullName>
    </submittedName>
</protein>
<dbReference type="EMBL" id="BK014744">
    <property type="protein sequence ID" value="DAD73820.1"/>
    <property type="molecule type" value="Genomic_DNA"/>
</dbReference>
<accession>A0A8S5LV03</accession>